<dbReference type="SUPFAM" id="SSF55781">
    <property type="entry name" value="GAF domain-like"/>
    <property type="match status" value="1"/>
</dbReference>
<dbReference type="InterPro" id="IPR036390">
    <property type="entry name" value="WH_DNA-bd_sf"/>
</dbReference>
<evidence type="ECO:0000256" key="3">
    <source>
        <dbReference type="ARBA" id="ARBA00023163"/>
    </source>
</evidence>
<keyword evidence="1" id="KW-0805">Transcription regulation</keyword>
<evidence type="ECO:0000259" key="4">
    <source>
        <dbReference type="PROSITE" id="PS51077"/>
    </source>
</evidence>
<dbReference type="KEGG" id="kme:H0A61_00498"/>
<accession>A0A8A0RKM6</accession>
<dbReference type="RefSeq" id="WP_206708408.1">
    <property type="nucleotide sequence ID" value="NZ_CP059066.1"/>
</dbReference>
<dbReference type="Gene3D" id="1.10.10.10">
    <property type="entry name" value="Winged helix-like DNA-binding domain superfamily/Winged helix DNA-binding domain"/>
    <property type="match status" value="1"/>
</dbReference>
<proteinExistence type="predicted"/>
<reference evidence="6" key="1">
    <citation type="submission" date="2020-07" db="EMBL/GenBank/DDBJ databases">
        <title>Koleobacter methoxysyntrophicus gen. nov., sp. nov., a novel anaerobic bacterium isolated from deep subsurface oil field and proposal of Koleobacterales ord. nov. in the phylum Firmicutes.</title>
        <authorList>
            <person name="Sakamoto S."/>
            <person name="Tamaki H."/>
        </authorList>
    </citation>
    <scope>NUCLEOTIDE SEQUENCE</scope>
    <source>
        <strain evidence="6">NRmbB1</strain>
    </source>
</reference>
<feature type="domain" description="IclR-ED" evidence="5">
    <location>
        <begin position="70"/>
        <end position="252"/>
    </location>
</feature>
<dbReference type="InterPro" id="IPR005471">
    <property type="entry name" value="Tscrpt_reg_IclR_N"/>
</dbReference>
<dbReference type="Pfam" id="PF01614">
    <property type="entry name" value="IclR_C"/>
    <property type="match status" value="1"/>
</dbReference>
<dbReference type="AlphaFoldDB" id="A0A8A0RKM6"/>
<dbReference type="PANTHER" id="PTHR30136">
    <property type="entry name" value="HELIX-TURN-HELIX TRANSCRIPTIONAL REGULATOR, ICLR FAMILY"/>
    <property type="match status" value="1"/>
</dbReference>
<dbReference type="SMART" id="SM00346">
    <property type="entry name" value="HTH_ICLR"/>
    <property type="match status" value="1"/>
</dbReference>
<feature type="domain" description="HTH iclR-type" evidence="4">
    <location>
        <begin position="7"/>
        <end position="69"/>
    </location>
</feature>
<dbReference type="Pfam" id="PF09339">
    <property type="entry name" value="HTH_IclR"/>
    <property type="match status" value="1"/>
</dbReference>
<evidence type="ECO:0000259" key="5">
    <source>
        <dbReference type="PROSITE" id="PS51078"/>
    </source>
</evidence>
<keyword evidence="2" id="KW-0238">DNA-binding</keyword>
<dbReference type="GO" id="GO:0003700">
    <property type="term" value="F:DNA-binding transcription factor activity"/>
    <property type="evidence" value="ECO:0007669"/>
    <property type="project" value="TreeGrafter"/>
</dbReference>
<dbReference type="PROSITE" id="PS51077">
    <property type="entry name" value="HTH_ICLR"/>
    <property type="match status" value="1"/>
</dbReference>
<evidence type="ECO:0000256" key="1">
    <source>
        <dbReference type="ARBA" id="ARBA00023015"/>
    </source>
</evidence>
<gene>
    <name evidence="6" type="primary">allR_1</name>
    <name evidence="6" type="ORF">H0A61_00498</name>
</gene>
<sequence length="252" mass="28333">MTVKNNISSAEKLIMVLKLLGCEPYSYSAKEISQRLDINRSTVHRILNILMKEKFVIQDMITKKYKLGPGIYLIGSAYLINKNFTNEVVAVLNQVAEATKESVGYYIKDEDKIISVYEIESYQPVRLGYKPGTFYPIHCGSVGKCITAFTEPEKLEKLVRTAKLDKRTPNTITDPDLLLKEYKRIREQGYAVSDEENLLGAYGIAAPVKNSKGEVFACVAVACLKTGLTQEKIENMKKHVIRGAKKISELMP</sequence>
<evidence type="ECO:0000313" key="6">
    <source>
        <dbReference type="EMBL" id="QSQ08178.1"/>
    </source>
</evidence>
<dbReference type="InterPro" id="IPR029016">
    <property type="entry name" value="GAF-like_dom_sf"/>
</dbReference>
<dbReference type="PANTHER" id="PTHR30136:SF24">
    <property type="entry name" value="HTH-TYPE TRANSCRIPTIONAL REPRESSOR ALLR"/>
    <property type="match status" value="1"/>
</dbReference>
<evidence type="ECO:0000256" key="2">
    <source>
        <dbReference type="ARBA" id="ARBA00023125"/>
    </source>
</evidence>
<dbReference type="SUPFAM" id="SSF46785">
    <property type="entry name" value="Winged helix' DNA-binding domain"/>
    <property type="match status" value="1"/>
</dbReference>
<keyword evidence="3" id="KW-0804">Transcription</keyword>
<dbReference type="InterPro" id="IPR050707">
    <property type="entry name" value="HTH_MetabolicPath_Reg"/>
</dbReference>
<dbReference type="InterPro" id="IPR036388">
    <property type="entry name" value="WH-like_DNA-bd_sf"/>
</dbReference>
<name>A0A8A0RKM6_9FIRM</name>
<dbReference type="EMBL" id="CP059066">
    <property type="protein sequence ID" value="QSQ08178.1"/>
    <property type="molecule type" value="Genomic_DNA"/>
</dbReference>
<evidence type="ECO:0000313" key="7">
    <source>
        <dbReference type="Proteomes" id="UP000662904"/>
    </source>
</evidence>
<dbReference type="PROSITE" id="PS51078">
    <property type="entry name" value="ICLR_ED"/>
    <property type="match status" value="1"/>
</dbReference>
<protein>
    <submittedName>
        <fullName evidence="6">HTH-type transcriptional repressor AllR</fullName>
    </submittedName>
</protein>
<dbReference type="Proteomes" id="UP000662904">
    <property type="component" value="Chromosome"/>
</dbReference>
<dbReference type="InterPro" id="IPR014757">
    <property type="entry name" value="Tscrpt_reg_IclR_C"/>
</dbReference>
<dbReference type="GO" id="GO:0045892">
    <property type="term" value="P:negative regulation of DNA-templated transcription"/>
    <property type="evidence" value="ECO:0007669"/>
    <property type="project" value="TreeGrafter"/>
</dbReference>
<dbReference type="Gene3D" id="3.30.450.40">
    <property type="match status" value="1"/>
</dbReference>
<organism evidence="6 7">
    <name type="scientific">Koleobacter methoxysyntrophicus</name>
    <dbReference type="NCBI Taxonomy" id="2751313"/>
    <lineage>
        <taxon>Bacteria</taxon>
        <taxon>Bacillati</taxon>
        <taxon>Bacillota</taxon>
        <taxon>Clostridia</taxon>
        <taxon>Koleobacterales</taxon>
        <taxon>Koleobacteraceae</taxon>
        <taxon>Koleobacter</taxon>
    </lineage>
</organism>
<dbReference type="GO" id="GO:0003677">
    <property type="term" value="F:DNA binding"/>
    <property type="evidence" value="ECO:0007669"/>
    <property type="project" value="UniProtKB-KW"/>
</dbReference>
<keyword evidence="7" id="KW-1185">Reference proteome</keyword>